<dbReference type="OrthoDB" id="2562278at2"/>
<keyword evidence="3" id="KW-1185">Reference proteome</keyword>
<feature type="region of interest" description="Disordered" evidence="1">
    <location>
        <begin position="1"/>
        <end position="23"/>
    </location>
</feature>
<evidence type="ECO:0000313" key="3">
    <source>
        <dbReference type="Proteomes" id="UP000325787"/>
    </source>
</evidence>
<feature type="compositionally biased region" description="Pro residues" evidence="1">
    <location>
        <begin position="330"/>
        <end position="342"/>
    </location>
</feature>
<feature type="compositionally biased region" description="Basic residues" evidence="1">
    <location>
        <begin position="9"/>
        <end position="21"/>
    </location>
</feature>
<dbReference type="RefSeq" id="WP_033435788.1">
    <property type="nucleotide sequence ID" value="NZ_CP034550.1"/>
</dbReference>
<feature type="region of interest" description="Disordered" evidence="1">
    <location>
        <begin position="305"/>
        <end position="353"/>
    </location>
</feature>
<proteinExistence type="predicted"/>
<sequence>MITNPTRQRALRGHKPTRPHPRVANTAEHQAVLAWRLTPRDRWIARMLWEHRVLTAHQITALAFTGARTAQLRLRELYTWGVVDRFQPFVTVGTAPMHYVLAPAGAAALAAEDGLDAKELGYRHDRVFGIAHSLRLAHTVGVNEWFTALVDRARHPRPGKQVALTAWWSETRCARHFGDLVRPDGYGRWHDGDRQVEWFLEYDFGTEVLTKLAAKLTGYAALAQATGITTPLLVWLPTARREATARRLLQRIWHELEDPRTVPVATAAAELLNPDSAHPSPADEVWLPLDAPAGGAQRRTLAALPDAWPHLPPPVTSGGDDTHRPDSPHPRIPPPPPMPPAVTPLGASQPGKE</sequence>
<reference evidence="3" key="1">
    <citation type="journal article" date="2021" name="Curr. Microbiol.">
        <title>Complete genome of nocamycin-producing strain Saccharothrix syringae NRRL B-16468 reveals the biosynthetic potential for secondary metabolites.</title>
        <authorList>
            <person name="Mo X."/>
            <person name="Yang S."/>
        </authorList>
    </citation>
    <scope>NUCLEOTIDE SEQUENCE [LARGE SCALE GENOMIC DNA]</scope>
    <source>
        <strain evidence="3">ATCC 51364 / DSM 43886 / JCM 6844 / KCTC 9398 / NBRC 14523 / NRRL B-16468 / INA 2240</strain>
    </source>
</reference>
<evidence type="ECO:0008006" key="4">
    <source>
        <dbReference type="Google" id="ProtNLM"/>
    </source>
</evidence>
<organism evidence="2 3">
    <name type="scientific">Saccharothrix syringae</name>
    <name type="common">Nocardiopsis syringae</name>
    <dbReference type="NCBI Taxonomy" id="103733"/>
    <lineage>
        <taxon>Bacteria</taxon>
        <taxon>Bacillati</taxon>
        <taxon>Actinomycetota</taxon>
        <taxon>Actinomycetes</taxon>
        <taxon>Pseudonocardiales</taxon>
        <taxon>Pseudonocardiaceae</taxon>
        <taxon>Saccharothrix</taxon>
    </lineage>
</organism>
<gene>
    <name evidence="2" type="ORF">EKG83_14370</name>
</gene>
<dbReference type="KEGG" id="ssyi:EKG83_14370"/>
<dbReference type="InterPro" id="IPR025855">
    <property type="entry name" value="Replic_Relax"/>
</dbReference>
<protein>
    <recommendedName>
        <fullName evidence="4">Replication-relaxation</fullName>
    </recommendedName>
</protein>
<dbReference type="EMBL" id="CP034550">
    <property type="protein sequence ID" value="QFZ18501.1"/>
    <property type="molecule type" value="Genomic_DNA"/>
</dbReference>
<dbReference type="Pfam" id="PF13814">
    <property type="entry name" value="Replic_Relax"/>
    <property type="match status" value="1"/>
</dbReference>
<dbReference type="AlphaFoldDB" id="A0A5Q0GX46"/>
<feature type="compositionally biased region" description="Basic and acidic residues" evidence="1">
    <location>
        <begin position="320"/>
        <end position="329"/>
    </location>
</feature>
<name>A0A5Q0GX46_SACSY</name>
<evidence type="ECO:0000256" key="1">
    <source>
        <dbReference type="SAM" id="MobiDB-lite"/>
    </source>
</evidence>
<accession>A0A5Q0GX46</accession>
<dbReference type="Proteomes" id="UP000325787">
    <property type="component" value="Chromosome"/>
</dbReference>
<evidence type="ECO:0000313" key="2">
    <source>
        <dbReference type="EMBL" id="QFZ18501.1"/>
    </source>
</evidence>